<proteinExistence type="predicted"/>
<evidence type="ECO:0000313" key="2">
    <source>
        <dbReference type="EMBL" id="KAJ7223453.1"/>
    </source>
</evidence>
<gene>
    <name evidence="2" type="ORF">GGX14DRAFT_658167</name>
</gene>
<organism evidence="2 3">
    <name type="scientific">Mycena pura</name>
    <dbReference type="NCBI Taxonomy" id="153505"/>
    <lineage>
        <taxon>Eukaryota</taxon>
        <taxon>Fungi</taxon>
        <taxon>Dikarya</taxon>
        <taxon>Basidiomycota</taxon>
        <taxon>Agaricomycotina</taxon>
        <taxon>Agaricomycetes</taxon>
        <taxon>Agaricomycetidae</taxon>
        <taxon>Agaricales</taxon>
        <taxon>Marasmiineae</taxon>
        <taxon>Mycenaceae</taxon>
        <taxon>Mycena</taxon>
    </lineage>
</organism>
<feature type="compositionally biased region" description="Polar residues" evidence="1">
    <location>
        <begin position="1"/>
        <end position="20"/>
    </location>
</feature>
<reference evidence="2" key="1">
    <citation type="submission" date="2023-03" db="EMBL/GenBank/DDBJ databases">
        <title>Massive genome expansion in bonnet fungi (Mycena s.s.) driven by repeated elements and novel gene families across ecological guilds.</title>
        <authorList>
            <consortium name="Lawrence Berkeley National Laboratory"/>
            <person name="Harder C.B."/>
            <person name="Miyauchi S."/>
            <person name="Viragh M."/>
            <person name="Kuo A."/>
            <person name="Thoen E."/>
            <person name="Andreopoulos B."/>
            <person name="Lu D."/>
            <person name="Skrede I."/>
            <person name="Drula E."/>
            <person name="Henrissat B."/>
            <person name="Morin E."/>
            <person name="Kohler A."/>
            <person name="Barry K."/>
            <person name="LaButti K."/>
            <person name="Morin E."/>
            <person name="Salamov A."/>
            <person name="Lipzen A."/>
            <person name="Mereny Z."/>
            <person name="Hegedus B."/>
            <person name="Baldrian P."/>
            <person name="Stursova M."/>
            <person name="Weitz H."/>
            <person name="Taylor A."/>
            <person name="Grigoriev I.V."/>
            <person name="Nagy L.G."/>
            <person name="Martin F."/>
            <person name="Kauserud H."/>
        </authorList>
    </citation>
    <scope>NUCLEOTIDE SEQUENCE</scope>
    <source>
        <strain evidence="2">9144</strain>
    </source>
</reference>
<feature type="compositionally biased region" description="Basic and acidic residues" evidence="1">
    <location>
        <begin position="155"/>
        <end position="174"/>
    </location>
</feature>
<sequence length="309" mass="34162">ESFSRSASRSCAVTLPSSSTRLERQRKATYIVMDPDPTSDTKQSPRRSRSFDKSGSGPVFESPCSRRGCSHIFRYSGTNPFVDLAAMVAMHRRHCVGREVSTSHKCPRTAWQAPASLVQQFAADKSVRKDQGPSREPSFGDRHVDDIDCEDQWTDEDRGSSAMDEGCHRTPDDKAANGVTSGRLCADGSLELGYATEAVGGQRAAIAAGAAAQGNIGTYQWQKVKKTARKEAERKALLEADPWALMVSATQVVCGGCMQTIRLDARSRYYPGLWEKHRDRCDGVRVKRAALAEEENVTRRGRERGRERM</sequence>
<protein>
    <submittedName>
        <fullName evidence="2">Uncharacterized protein</fullName>
    </submittedName>
</protein>
<feature type="region of interest" description="Disordered" evidence="1">
    <location>
        <begin position="123"/>
        <end position="174"/>
    </location>
</feature>
<evidence type="ECO:0000313" key="3">
    <source>
        <dbReference type="Proteomes" id="UP001219525"/>
    </source>
</evidence>
<comment type="caution">
    <text evidence="2">The sequence shown here is derived from an EMBL/GenBank/DDBJ whole genome shotgun (WGS) entry which is preliminary data.</text>
</comment>
<dbReference type="AlphaFoldDB" id="A0AAD6YMA2"/>
<name>A0AAD6YMA2_9AGAR</name>
<feature type="non-terminal residue" evidence="2">
    <location>
        <position position="1"/>
    </location>
</feature>
<feature type="compositionally biased region" description="Basic and acidic residues" evidence="1">
    <location>
        <begin position="125"/>
        <end position="146"/>
    </location>
</feature>
<feature type="region of interest" description="Disordered" evidence="1">
    <location>
        <begin position="1"/>
        <end position="64"/>
    </location>
</feature>
<dbReference type="EMBL" id="JARJCW010000006">
    <property type="protein sequence ID" value="KAJ7223453.1"/>
    <property type="molecule type" value="Genomic_DNA"/>
</dbReference>
<evidence type="ECO:0000256" key="1">
    <source>
        <dbReference type="SAM" id="MobiDB-lite"/>
    </source>
</evidence>
<keyword evidence="3" id="KW-1185">Reference proteome</keyword>
<accession>A0AAD6YMA2</accession>
<dbReference type="Proteomes" id="UP001219525">
    <property type="component" value="Unassembled WGS sequence"/>
</dbReference>